<organism evidence="2">
    <name type="scientific">Eutreptiella gymnastica</name>
    <dbReference type="NCBI Taxonomy" id="73025"/>
    <lineage>
        <taxon>Eukaryota</taxon>
        <taxon>Discoba</taxon>
        <taxon>Euglenozoa</taxon>
        <taxon>Euglenida</taxon>
        <taxon>Spirocuta</taxon>
        <taxon>Euglenophyceae</taxon>
        <taxon>Eutreptiales</taxon>
        <taxon>Eutreptiaceae</taxon>
        <taxon>Eutreptiella</taxon>
    </lineage>
</organism>
<dbReference type="EMBL" id="HBJA01010213">
    <property type="protein sequence ID" value="CAE0792071.1"/>
    <property type="molecule type" value="Transcribed_RNA"/>
</dbReference>
<feature type="region of interest" description="Disordered" evidence="1">
    <location>
        <begin position="1"/>
        <end position="26"/>
    </location>
</feature>
<accession>A0A7S4CBF2</accession>
<evidence type="ECO:0000256" key="1">
    <source>
        <dbReference type="SAM" id="MobiDB-lite"/>
    </source>
</evidence>
<feature type="compositionally biased region" description="Low complexity" evidence="1">
    <location>
        <begin position="1"/>
        <end position="10"/>
    </location>
</feature>
<gene>
    <name evidence="2" type="ORF">EGYM00163_LOCUS3187</name>
</gene>
<reference evidence="2" key="1">
    <citation type="submission" date="2021-01" db="EMBL/GenBank/DDBJ databases">
        <authorList>
            <person name="Corre E."/>
            <person name="Pelletier E."/>
            <person name="Niang G."/>
            <person name="Scheremetjew M."/>
            <person name="Finn R."/>
            <person name="Kale V."/>
            <person name="Holt S."/>
            <person name="Cochrane G."/>
            <person name="Meng A."/>
            <person name="Brown T."/>
            <person name="Cohen L."/>
        </authorList>
    </citation>
    <scope>NUCLEOTIDE SEQUENCE</scope>
    <source>
        <strain evidence="2">CCMP1594</strain>
    </source>
</reference>
<protein>
    <recommendedName>
        <fullName evidence="3">Pseudouridine synthase RsuA/RluA-like domain-containing protein</fullName>
    </recommendedName>
</protein>
<evidence type="ECO:0000313" key="2">
    <source>
        <dbReference type="EMBL" id="CAE0792071.1"/>
    </source>
</evidence>
<feature type="compositionally biased region" description="Pro residues" evidence="1">
    <location>
        <begin position="11"/>
        <end position="20"/>
    </location>
</feature>
<evidence type="ECO:0008006" key="3">
    <source>
        <dbReference type="Google" id="ProtNLM"/>
    </source>
</evidence>
<proteinExistence type="predicted"/>
<dbReference type="AlphaFoldDB" id="A0A7S4CBF2"/>
<name>A0A7S4CBF2_9EUGL</name>
<sequence>MSDGGSSTSPWPRPVSPPTVPSSEAHEEELQRATLAKLHKGLPLPDNLIIYEDDWLIALNKPQGWYCEELPDALCNYRRRGLGHCPSLTASQLPGAHSTPTPDTRECTATTLADSFATLSCGSRATPVKSSHGVRATVSVTSKCK</sequence>